<accession>A0A8J2WXI7</accession>
<evidence type="ECO:0000256" key="2">
    <source>
        <dbReference type="SAM" id="SignalP"/>
    </source>
</evidence>
<feature type="compositionally biased region" description="Low complexity" evidence="1">
    <location>
        <begin position="401"/>
        <end position="413"/>
    </location>
</feature>
<gene>
    <name evidence="3" type="ORF">PECAL_3P24560</name>
</gene>
<feature type="compositionally biased region" description="Low complexity" evidence="1">
    <location>
        <begin position="582"/>
        <end position="597"/>
    </location>
</feature>
<feature type="compositionally biased region" description="Polar residues" evidence="1">
    <location>
        <begin position="440"/>
        <end position="453"/>
    </location>
</feature>
<feature type="compositionally biased region" description="Polar residues" evidence="1">
    <location>
        <begin position="569"/>
        <end position="578"/>
    </location>
</feature>
<dbReference type="AlphaFoldDB" id="A0A8J2WXI7"/>
<organism evidence="3 4">
    <name type="scientific">Pelagomonas calceolata</name>
    <dbReference type="NCBI Taxonomy" id="35677"/>
    <lineage>
        <taxon>Eukaryota</taxon>
        <taxon>Sar</taxon>
        <taxon>Stramenopiles</taxon>
        <taxon>Ochrophyta</taxon>
        <taxon>Pelagophyceae</taxon>
        <taxon>Pelagomonadales</taxon>
        <taxon>Pelagomonadaceae</taxon>
        <taxon>Pelagomonas</taxon>
    </lineage>
</organism>
<comment type="caution">
    <text evidence="3">The sequence shown here is derived from an EMBL/GenBank/DDBJ whole genome shotgun (WGS) entry which is preliminary data.</text>
</comment>
<feature type="signal peptide" evidence="2">
    <location>
        <begin position="1"/>
        <end position="16"/>
    </location>
</feature>
<evidence type="ECO:0000256" key="1">
    <source>
        <dbReference type="SAM" id="MobiDB-lite"/>
    </source>
</evidence>
<keyword evidence="2" id="KW-0732">Signal</keyword>
<proteinExistence type="predicted"/>
<dbReference type="Proteomes" id="UP000789595">
    <property type="component" value="Unassembled WGS sequence"/>
</dbReference>
<protein>
    <submittedName>
        <fullName evidence="3">Uncharacterized protein</fullName>
    </submittedName>
</protein>
<name>A0A8J2WXI7_9STRA</name>
<reference evidence="3" key="1">
    <citation type="submission" date="2021-11" db="EMBL/GenBank/DDBJ databases">
        <authorList>
            <consortium name="Genoscope - CEA"/>
            <person name="William W."/>
        </authorList>
    </citation>
    <scope>NUCLEOTIDE SEQUENCE</scope>
</reference>
<feature type="region of interest" description="Disordered" evidence="1">
    <location>
        <begin position="345"/>
        <end position="524"/>
    </location>
</feature>
<evidence type="ECO:0000313" key="4">
    <source>
        <dbReference type="Proteomes" id="UP000789595"/>
    </source>
</evidence>
<dbReference type="EMBL" id="CAKKNE010000003">
    <property type="protein sequence ID" value="CAH0372457.1"/>
    <property type="molecule type" value="Genomic_DNA"/>
</dbReference>
<evidence type="ECO:0000313" key="3">
    <source>
        <dbReference type="EMBL" id="CAH0372457.1"/>
    </source>
</evidence>
<sequence>MMRACVVFACTTLCAAAPRRFQSPTGACDVPPTTGGPRGCRAAAAAGNGWRRHVQRALLALDDAVVASAKTPVELRPPRCAPGKVRGQIQRQDGTTKVDTTTSREGAGATARTRLAAFAEDPVDRHARSALRRMDDGGLELVMVGDSLNAESVTALGCAGAPDGYDGAALRPLHAHVPFDKTPYTPEQWTVPKERGKVERDGLPIHAAADCCSAKPTVVVANIGIWYQCCEHNKPLNVSTYARDLAALAAFLEAVCANSHHVCLLRGTTAQSTFVRRTSTGTTATTRAARPTILVGASRRRRACRRAGATASCATCSRQRGAGQRTSSSFRWNIYRDLSWMRIPTPTARTTRSHRSTGNRSGGRSISRSGIGSRLSNRSTRLPKDGASSASRAWSFRIRASTGGRSSSRSRSLPPTPLGTSRPSGPSGRPLVRPALQFVPSPTVTARRASQPSAVGRQSRPRPRVRRPGHPLWRRPSRRGSDAAGGRPRLAPGSRRRTRRRGGRAACRRAAARRPPAPRRASTTGFRAHAICRSSTRTASATCLETKPCSSSATRRCIRPRRCLRTPSRAANASTGSPSACRISSRPPRGPSGAPVGTIMSRGWHRISQFLARDRTGRSSGPKRRMSPRFGTCRRACGASRGRFLRGKR</sequence>
<feature type="compositionally biased region" description="Basic residues" evidence="1">
    <location>
        <begin position="494"/>
        <end position="512"/>
    </location>
</feature>
<feature type="chain" id="PRO_5035310127" evidence="2">
    <location>
        <begin position="17"/>
        <end position="649"/>
    </location>
</feature>
<keyword evidence="4" id="KW-1185">Reference proteome</keyword>
<feature type="compositionally biased region" description="Basic residues" evidence="1">
    <location>
        <begin position="459"/>
        <end position="478"/>
    </location>
</feature>
<feature type="region of interest" description="Disordered" evidence="1">
    <location>
        <begin position="568"/>
        <end position="599"/>
    </location>
</feature>
<feature type="compositionally biased region" description="Low complexity" evidence="1">
    <location>
        <begin position="358"/>
        <end position="379"/>
    </location>
</feature>
<feature type="compositionally biased region" description="Low complexity" evidence="1">
    <location>
        <begin position="484"/>
        <end position="493"/>
    </location>
</feature>